<evidence type="ECO:0000256" key="8">
    <source>
        <dbReference type="ARBA" id="ARBA00022801"/>
    </source>
</evidence>
<evidence type="ECO:0000256" key="2">
    <source>
        <dbReference type="ARBA" id="ARBA00004463"/>
    </source>
</evidence>
<keyword evidence="6 17" id="KW-0645">Protease</keyword>
<keyword evidence="12" id="KW-0770">Synapse</keyword>
<dbReference type="FunFam" id="1.10.472.100:FF:000001">
    <property type="entry name" value="Presenilin"/>
    <property type="match status" value="1"/>
</dbReference>
<dbReference type="GO" id="GO:0034205">
    <property type="term" value="P:amyloid-beta formation"/>
    <property type="evidence" value="ECO:0007669"/>
    <property type="project" value="TreeGrafter"/>
</dbReference>
<organism evidence="19 20">
    <name type="scientific">Salarias fasciatus</name>
    <name type="common">Jewelled blenny</name>
    <name type="synonym">Blennius fasciatus</name>
    <dbReference type="NCBI Taxonomy" id="181472"/>
    <lineage>
        <taxon>Eukaryota</taxon>
        <taxon>Metazoa</taxon>
        <taxon>Chordata</taxon>
        <taxon>Craniata</taxon>
        <taxon>Vertebrata</taxon>
        <taxon>Euteleostomi</taxon>
        <taxon>Actinopterygii</taxon>
        <taxon>Neopterygii</taxon>
        <taxon>Teleostei</taxon>
        <taxon>Neoteleostei</taxon>
        <taxon>Acanthomorphata</taxon>
        <taxon>Ovalentaria</taxon>
        <taxon>Blenniimorphae</taxon>
        <taxon>Blenniiformes</taxon>
        <taxon>Blennioidei</taxon>
        <taxon>Blenniidae</taxon>
        <taxon>Salariinae</taxon>
        <taxon>Salarias</taxon>
    </lineage>
</organism>
<dbReference type="GO" id="GO:0030424">
    <property type="term" value="C:axon"/>
    <property type="evidence" value="ECO:0007669"/>
    <property type="project" value="UniProtKB-SubCell"/>
</dbReference>
<proteinExistence type="inferred from homology"/>
<dbReference type="GO" id="GO:0007219">
    <property type="term" value="P:Notch signaling pathway"/>
    <property type="evidence" value="ECO:0007669"/>
    <property type="project" value="UniProtKB-KW"/>
</dbReference>
<keyword evidence="5" id="KW-1003">Cell membrane</keyword>
<dbReference type="GO" id="GO:0006509">
    <property type="term" value="P:membrane protein ectodomain proteolysis"/>
    <property type="evidence" value="ECO:0007669"/>
    <property type="project" value="TreeGrafter"/>
</dbReference>
<keyword evidence="11 17" id="KW-1133">Transmembrane helix</keyword>
<evidence type="ECO:0000256" key="17">
    <source>
        <dbReference type="RuleBase" id="RU361148"/>
    </source>
</evidence>
<dbReference type="GO" id="GO:0005789">
    <property type="term" value="C:endoplasmic reticulum membrane"/>
    <property type="evidence" value="ECO:0007669"/>
    <property type="project" value="UniProtKB-SubCell"/>
</dbReference>
<dbReference type="InterPro" id="IPR001108">
    <property type="entry name" value="Peptidase_A22A"/>
</dbReference>
<keyword evidence="7 17" id="KW-0812">Transmembrane</keyword>
<dbReference type="InterPro" id="IPR042524">
    <property type="entry name" value="Presenilin_C"/>
</dbReference>
<dbReference type="PRINTS" id="PR01072">
    <property type="entry name" value="PRESENILIN"/>
</dbReference>
<reference evidence="19" key="1">
    <citation type="submission" date="2025-08" db="UniProtKB">
        <authorList>
            <consortium name="Ensembl"/>
        </authorList>
    </citation>
    <scope>IDENTIFICATION</scope>
</reference>
<evidence type="ECO:0000256" key="12">
    <source>
        <dbReference type="ARBA" id="ARBA00023018"/>
    </source>
</evidence>
<dbReference type="AlphaFoldDB" id="A0A672FW16"/>
<keyword evidence="15" id="KW-0966">Cell projection</keyword>
<evidence type="ECO:0000256" key="15">
    <source>
        <dbReference type="ARBA" id="ARBA00023273"/>
    </source>
</evidence>
<feature type="region of interest" description="Disordered" evidence="18">
    <location>
        <begin position="289"/>
        <end position="319"/>
    </location>
</feature>
<dbReference type="Gene3D" id="1.10.472.100">
    <property type="entry name" value="Presenilin"/>
    <property type="match status" value="1"/>
</dbReference>
<sequence length="410" mass="46232">KEKVQTNGQPPTARPPLAVEAEEDEDEELTLKYGAKHVIMLFVPVTLCMVVVVATIKSVSFYTQNDGQRLIYTPFPEDTDTVAQRALNSILNATIMITVIIVMTLVLVLLYKYRCYKVIQGWLFLSSLLLLFFFSYIYLKEVFKTYNVAMDYFTLSVVIWNFGVVGMMCIHWKGPLRLQQAYLIMISALMALVFIKYLPEWTAWLILAVISVYDLLAVLCPKGPLRILVETAQERNEPIFPALIYSSTMVWLVNMADSDRQQRNSAEAAPPSQDDGGFSPGWVTQQQHQLGPLQSTQDSRREVQQMPSARPPPEDDDEERGVKLGLGDFIFYSMLVGKASATASGDWNTTLACFVAILIGLCLTLLLLAIFKKALPALPISIFFGLVFYFATDNLVQPFMDELALHQFYI</sequence>
<protein>
    <recommendedName>
        <fullName evidence="17">Presenilin</fullName>
        <ecNumber evidence="17">3.4.23.-</ecNumber>
    </recommendedName>
</protein>
<dbReference type="Pfam" id="PF01080">
    <property type="entry name" value="Presenilin"/>
    <property type="match status" value="2"/>
</dbReference>
<keyword evidence="8 17" id="KW-0378">Hydrolase</keyword>
<feature type="transmembrane region" description="Helical" evidence="17">
    <location>
        <begin position="182"/>
        <end position="198"/>
    </location>
</feature>
<dbReference type="GO" id="GO:0061053">
    <property type="term" value="P:somite development"/>
    <property type="evidence" value="ECO:0007669"/>
    <property type="project" value="UniProtKB-ARBA"/>
</dbReference>
<evidence type="ECO:0000313" key="19">
    <source>
        <dbReference type="Ensembl" id="ENSSFAP00005009020.1"/>
    </source>
</evidence>
<feature type="transmembrane region" description="Helical" evidence="17">
    <location>
        <begin position="377"/>
        <end position="396"/>
    </location>
</feature>
<feature type="transmembrane region" description="Helical" evidence="17">
    <location>
        <begin position="204"/>
        <end position="220"/>
    </location>
</feature>
<dbReference type="GO" id="GO:0016485">
    <property type="term" value="P:protein processing"/>
    <property type="evidence" value="ECO:0007669"/>
    <property type="project" value="InterPro"/>
</dbReference>
<dbReference type="SMART" id="SM00730">
    <property type="entry name" value="PSN"/>
    <property type="match status" value="1"/>
</dbReference>
<feature type="transmembrane region" description="Helical" evidence="17">
    <location>
        <begin position="122"/>
        <end position="139"/>
    </location>
</feature>
<dbReference type="InterPro" id="IPR006639">
    <property type="entry name" value="Preselin/SPP"/>
</dbReference>
<evidence type="ECO:0000256" key="9">
    <source>
        <dbReference type="ARBA" id="ARBA00022824"/>
    </source>
</evidence>
<keyword evidence="14 17" id="KW-0472">Membrane</keyword>
<evidence type="ECO:0000256" key="10">
    <source>
        <dbReference type="ARBA" id="ARBA00022976"/>
    </source>
</evidence>
<dbReference type="PANTHER" id="PTHR10202">
    <property type="entry name" value="PRESENILIN"/>
    <property type="match status" value="1"/>
</dbReference>
<dbReference type="GO" id="GO:0030318">
    <property type="term" value="P:melanocyte differentiation"/>
    <property type="evidence" value="ECO:0007669"/>
    <property type="project" value="UniProtKB-ARBA"/>
</dbReference>
<name>A0A672FW16_SALFA</name>
<evidence type="ECO:0000256" key="16">
    <source>
        <dbReference type="ARBA" id="ARBA00034103"/>
    </source>
</evidence>
<dbReference type="GO" id="GO:0045202">
    <property type="term" value="C:synapse"/>
    <property type="evidence" value="ECO:0007669"/>
    <property type="project" value="UniProtKB-SubCell"/>
</dbReference>
<dbReference type="GO" id="GO:0070765">
    <property type="term" value="C:gamma-secretase complex"/>
    <property type="evidence" value="ECO:0007669"/>
    <property type="project" value="TreeGrafter"/>
</dbReference>
<dbReference type="Ensembl" id="ENSSFAT00005009455.1">
    <property type="protein sequence ID" value="ENSSFAP00005009020.1"/>
    <property type="gene ID" value="ENSSFAG00005005180.1"/>
</dbReference>
<keyword evidence="13 17" id="KW-0333">Golgi apparatus</keyword>
<dbReference type="PANTHER" id="PTHR10202:SF18">
    <property type="entry name" value="PRESENILIN-1"/>
    <property type="match status" value="1"/>
</dbReference>
<dbReference type="GO" id="GO:0000139">
    <property type="term" value="C:Golgi membrane"/>
    <property type="evidence" value="ECO:0007669"/>
    <property type="project" value="UniProtKB-SubCell"/>
</dbReference>
<evidence type="ECO:0000256" key="7">
    <source>
        <dbReference type="ARBA" id="ARBA00022692"/>
    </source>
</evidence>
<evidence type="ECO:0000256" key="14">
    <source>
        <dbReference type="ARBA" id="ARBA00023136"/>
    </source>
</evidence>
<evidence type="ECO:0000256" key="1">
    <source>
        <dbReference type="ARBA" id="ARBA00004236"/>
    </source>
</evidence>
<evidence type="ECO:0000256" key="6">
    <source>
        <dbReference type="ARBA" id="ARBA00022670"/>
    </source>
</evidence>
<evidence type="ECO:0000313" key="20">
    <source>
        <dbReference type="Proteomes" id="UP000472267"/>
    </source>
</evidence>
<evidence type="ECO:0000256" key="3">
    <source>
        <dbReference type="ARBA" id="ARBA00004489"/>
    </source>
</evidence>
<comment type="subcellular location">
    <subcellularLocation>
        <location evidence="1">Cell membrane</location>
    </subcellularLocation>
    <subcellularLocation>
        <location evidence="3">Cell projection</location>
        <location evidence="3">Axon</location>
    </subcellularLocation>
    <subcellularLocation>
        <location evidence="2">Cytoplasmic granule</location>
    </subcellularLocation>
    <subcellularLocation>
        <location evidence="17">Endoplasmic reticulum membrane</location>
        <topology evidence="17">Multi-pass membrane protein</topology>
    </subcellularLocation>
    <subcellularLocation>
        <location evidence="17">Golgi apparatus membrane</location>
        <topology evidence="17">Multi-pass membrane protein</topology>
    </subcellularLocation>
    <subcellularLocation>
        <location evidence="16">Synapse</location>
    </subcellularLocation>
</comment>
<keyword evidence="9 17" id="KW-0256">Endoplasmic reticulum</keyword>
<feature type="compositionally biased region" description="Polar residues" evidence="18">
    <location>
        <begin position="1"/>
        <end position="10"/>
    </location>
</feature>
<evidence type="ECO:0000256" key="13">
    <source>
        <dbReference type="ARBA" id="ARBA00023034"/>
    </source>
</evidence>
<feature type="transmembrane region" description="Helical" evidence="17">
    <location>
        <begin position="151"/>
        <end position="170"/>
    </location>
</feature>
<dbReference type="OMA" id="MYYQDID"/>
<dbReference type="Proteomes" id="UP000472267">
    <property type="component" value="Unassembled WGS sequence"/>
</dbReference>
<feature type="transmembrane region" description="Helical" evidence="17">
    <location>
        <begin position="90"/>
        <end position="110"/>
    </location>
</feature>
<evidence type="ECO:0000256" key="18">
    <source>
        <dbReference type="SAM" id="MobiDB-lite"/>
    </source>
</evidence>
<feature type="region of interest" description="Disordered" evidence="18">
    <location>
        <begin position="262"/>
        <end position="281"/>
    </location>
</feature>
<comment type="domain">
    <text evidence="17">The PAL motif is required for normal active site conformation.</text>
</comment>
<feature type="transmembrane region" description="Helical" evidence="17">
    <location>
        <begin position="351"/>
        <end position="371"/>
    </location>
</feature>
<keyword evidence="20" id="KW-1185">Reference proteome</keyword>
<keyword evidence="10 17" id="KW-0914">Notch signaling pathway</keyword>
<dbReference type="EC" id="3.4.23.-" evidence="17"/>
<comment type="function">
    <text evidence="17">Probable subunit of the gamma-secretase complex, an endoprotease complex that catalyzes the intramembrane cleavage of integral membrane proteins such as Notch receptors.</text>
</comment>
<feature type="transmembrane region" description="Helical" evidence="17">
    <location>
        <begin position="38"/>
        <end position="56"/>
    </location>
</feature>
<accession>A0A672FW16</accession>
<gene>
    <name evidence="19" type="primary">psen1</name>
</gene>
<comment type="similarity">
    <text evidence="4 17">Belongs to the peptidase A22A family.</text>
</comment>
<evidence type="ECO:0000256" key="4">
    <source>
        <dbReference type="ARBA" id="ARBA00008604"/>
    </source>
</evidence>
<evidence type="ECO:0000256" key="5">
    <source>
        <dbReference type="ARBA" id="ARBA00022475"/>
    </source>
</evidence>
<dbReference type="GO" id="GO:0055074">
    <property type="term" value="P:calcium ion homeostasis"/>
    <property type="evidence" value="ECO:0007669"/>
    <property type="project" value="TreeGrafter"/>
</dbReference>
<comment type="subunit">
    <text evidence="17">Homodimer.</text>
</comment>
<feature type="region of interest" description="Disordered" evidence="18">
    <location>
        <begin position="1"/>
        <end position="21"/>
    </location>
</feature>
<evidence type="ECO:0000256" key="11">
    <source>
        <dbReference type="ARBA" id="ARBA00022989"/>
    </source>
</evidence>
<reference evidence="19" key="2">
    <citation type="submission" date="2025-09" db="UniProtKB">
        <authorList>
            <consortium name="Ensembl"/>
        </authorList>
    </citation>
    <scope>IDENTIFICATION</scope>
</reference>
<dbReference type="GO" id="GO:0042500">
    <property type="term" value="F:aspartic endopeptidase activity, intramembrane cleaving"/>
    <property type="evidence" value="ECO:0007669"/>
    <property type="project" value="InterPro"/>
</dbReference>